<sequence>MRTGLFLLMVVTFTVTMTTAIDLNPSMIATVTRIVNTLANEEGQVTVAGRVIKYKAKGRVHSFKEPWVYDGTAWDITSGISEKANHYKSKQGAIEHAMLKLLERLKREGIMKDEL</sequence>
<evidence type="ECO:0000313" key="2">
    <source>
        <dbReference type="EnsemblMetazoa" id="XP_038051920.1"/>
    </source>
</evidence>
<organism evidence="2 3">
    <name type="scientific">Patiria miniata</name>
    <name type="common">Bat star</name>
    <name type="synonym">Asterina miniata</name>
    <dbReference type="NCBI Taxonomy" id="46514"/>
    <lineage>
        <taxon>Eukaryota</taxon>
        <taxon>Metazoa</taxon>
        <taxon>Echinodermata</taxon>
        <taxon>Eleutherozoa</taxon>
        <taxon>Asterozoa</taxon>
        <taxon>Asteroidea</taxon>
        <taxon>Valvatacea</taxon>
        <taxon>Valvatida</taxon>
        <taxon>Asterinidae</taxon>
        <taxon>Patiria</taxon>
    </lineage>
</organism>
<dbReference type="RefSeq" id="XP_038051920.1">
    <property type="nucleotide sequence ID" value="XM_038195992.1"/>
</dbReference>
<keyword evidence="1" id="KW-0732">Signal</keyword>
<name>A0A913ZLE5_PATMI</name>
<dbReference type="RefSeq" id="XP_038051919.1">
    <property type="nucleotide sequence ID" value="XM_038195991.1"/>
</dbReference>
<dbReference type="AlphaFoldDB" id="A0A913ZLE5"/>
<accession>A0A913ZLE5</accession>
<dbReference type="EnsemblMetazoa" id="XM_038195991.1">
    <property type="protein sequence ID" value="XP_038051919.1"/>
    <property type="gene ID" value="LOC119724779"/>
</dbReference>
<feature type="signal peptide" evidence="1">
    <location>
        <begin position="1"/>
        <end position="20"/>
    </location>
</feature>
<proteinExistence type="predicted"/>
<dbReference type="GeneID" id="119724779"/>
<dbReference type="EnsemblMetazoa" id="XM_038195990.1">
    <property type="protein sequence ID" value="XP_038051918.1"/>
    <property type="gene ID" value="LOC119724779"/>
</dbReference>
<dbReference type="Proteomes" id="UP000887568">
    <property type="component" value="Unplaced"/>
</dbReference>
<feature type="chain" id="PRO_5038275624" evidence="1">
    <location>
        <begin position="21"/>
        <end position="115"/>
    </location>
</feature>
<evidence type="ECO:0000313" key="3">
    <source>
        <dbReference type="Proteomes" id="UP000887568"/>
    </source>
</evidence>
<keyword evidence="3" id="KW-1185">Reference proteome</keyword>
<protein>
    <submittedName>
        <fullName evidence="2">Uncharacterized protein</fullName>
    </submittedName>
</protein>
<reference evidence="2" key="1">
    <citation type="submission" date="2022-11" db="UniProtKB">
        <authorList>
            <consortium name="EnsemblMetazoa"/>
        </authorList>
    </citation>
    <scope>IDENTIFICATION</scope>
</reference>
<dbReference type="OrthoDB" id="9970438at2759"/>
<dbReference type="RefSeq" id="XP_038051918.1">
    <property type="nucleotide sequence ID" value="XM_038195990.1"/>
</dbReference>
<dbReference type="OMA" id="EGIMKEE"/>
<evidence type="ECO:0000256" key="1">
    <source>
        <dbReference type="SAM" id="SignalP"/>
    </source>
</evidence>
<dbReference type="EnsemblMetazoa" id="XM_038195992.1">
    <property type="protein sequence ID" value="XP_038051920.1"/>
    <property type="gene ID" value="LOC119724779"/>
</dbReference>